<dbReference type="Pfam" id="PF24729">
    <property type="entry name" value="Acb2_Tad1_hairpin"/>
    <property type="match status" value="1"/>
</dbReference>
<protein>
    <recommendedName>
        <fullName evidence="2">Acb2/Tad1 hairpin domain-containing protein</fullName>
    </recommendedName>
</protein>
<dbReference type="EMBL" id="LR796527">
    <property type="protein sequence ID" value="CAB4149731.1"/>
    <property type="molecule type" value="Genomic_DNA"/>
</dbReference>
<gene>
    <name evidence="3" type="ORF">UFOVP558_24</name>
</gene>
<evidence type="ECO:0000313" key="3">
    <source>
        <dbReference type="EMBL" id="CAB4149731.1"/>
    </source>
</evidence>
<sequence length="80" mass="9225">MSRFDYVKFDEMSVRDQAEAKKACEELERVIEMILPHPGRAKSLALTKLEEVYMWIGKAVRDDQIARGGPAILQEERKDS</sequence>
<dbReference type="GO" id="GO:0000166">
    <property type="term" value="F:nucleotide binding"/>
    <property type="evidence" value="ECO:0007669"/>
    <property type="project" value="UniProtKB-KW"/>
</dbReference>
<feature type="domain" description="Acb2/Tad1 hairpin" evidence="2">
    <location>
        <begin position="14"/>
        <end position="60"/>
    </location>
</feature>
<evidence type="ECO:0000256" key="1">
    <source>
        <dbReference type="ARBA" id="ARBA00022741"/>
    </source>
</evidence>
<accession>A0A6J5MUR0</accession>
<dbReference type="InterPro" id="IPR056098">
    <property type="entry name" value="Acb2/Tad1_hairpin"/>
</dbReference>
<reference evidence="3" key="1">
    <citation type="submission" date="2020-04" db="EMBL/GenBank/DDBJ databases">
        <authorList>
            <person name="Chiriac C."/>
            <person name="Salcher M."/>
            <person name="Ghai R."/>
            <person name="Kavagutti S V."/>
        </authorList>
    </citation>
    <scope>NUCLEOTIDE SEQUENCE</scope>
</reference>
<organism evidence="3">
    <name type="scientific">uncultured Caudovirales phage</name>
    <dbReference type="NCBI Taxonomy" id="2100421"/>
    <lineage>
        <taxon>Viruses</taxon>
        <taxon>Duplodnaviria</taxon>
        <taxon>Heunggongvirae</taxon>
        <taxon>Uroviricota</taxon>
        <taxon>Caudoviricetes</taxon>
        <taxon>Peduoviridae</taxon>
        <taxon>Maltschvirus</taxon>
        <taxon>Maltschvirus maltsch</taxon>
    </lineage>
</organism>
<proteinExistence type="predicted"/>
<name>A0A6J5MUR0_9CAUD</name>
<keyword evidence="1" id="KW-0547">Nucleotide-binding</keyword>
<evidence type="ECO:0000259" key="2">
    <source>
        <dbReference type="Pfam" id="PF24729"/>
    </source>
</evidence>